<evidence type="ECO:0000313" key="2">
    <source>
        <dbReference type="Proteomes" id="UP001147653"/>
    </source>
</evidence>
<evidence type="ECO:0000313" key="1">
    <source>
        <dbReference type="EMBL" id="MDA0184058.1"/>
    </source>
</evidence>
<gene>
    <name evidence="1" type="ORF">OJ997_27365</name>
</gene>
<comment type="caution">
    <text evidence="1">The sequence shown here is derived from an EMBL/GenBank/DDBJ whole genome shotgun (WGS) entry which is preliminary data.</text>
</comment>
<organism evidence="1 2">
    <name type="scientific">Solirubrobacter phytolaccae</name>
    <dbReference type="NCBI Taxonomy" id="1404360"/>
    <lineage>
        <taxon>Bacteria</taxon>
        <taxon>Bacillati</taxon>
        <taxon>Actinomycetota</taxon>
        <taxon>Thermoleophilia</taxon>
        <taxon>Solirubrobacterales</taxon>
        <taxon>Solirubrobacteraceae</taxon>
        <taxon>Solirubrobacter</taxon>
    </lineage>
</organism>
<reference evidence="1" key="1">
    <citation type="submission" date="2022-10" db="EMBL/GenBank/DDBJ databases">
        <title>The WGS of Solirubrobacter phytolaccae KCTC 29190.</title>
        <authorList>
            <person name="Jiang Z."/>
        </authorList>
    </citation>
    <scope>NUCLEOTIDE SEQUENCE</scope>
    <source>
        <strain evidence="1">KCTC 29190</strain>
    </source>
</reference>
<dbReference type="Proteomes" id="UP001147653">
    <property type="component" value="Unassembled WGS sequence"/>
</dbReference>
<protein>
    <submittedName>
        <fullName evidence="1">Uncharacterized protein</fullName>
    </submittedName>
</protein>
<dbReference type="AlphaFoldDB" id="A0A9X3NCR9"/>
<accession>A0A9X3NCR9</accession>
<dbReference type="EMBL" id="JAPDDP010000067">
    <property type="protein sequence ID" value="MDA0184058.1"/>
    <property type="molecule type" value="Genomic_DNA"/>
</dbReference>
<keyword evidence="2" id="KW-1185">Reference proteome</keyword>
<name>A0A9X3NCR9_9ACTN</name>
<proteinExistence type="predicted"/>
<dbReference type="RefSeq" id="WP_270028475.1">
    <property type="nucleotide sequence ID" value="NZ_JAPDDP010000067.1"/>
</dbReference>
<sequence>MLFDELMHSEAIHVQADHLVEWVHEHEAVLVGAEVATAFAAVVAALPWGPTSLDKAAMPGLLSRDDDAELSRLVGRARLGRHPKVYLMYDPDEPGLIAPLADVLTDLDLLYWRAPGYRYFCGASTDLEPAFDDLAEYEASYGTVWLRS</sequence>